<feature type="compositionally biased region" description="Low complexity" evidence="1">
    <location>
        <begin position="268"/>
        <end position="305"/>
    </location>
</feature>
<dbReference type="STRING" id="5364.A0A5C3N7B5"/>
<evidence type="ECO:0000313" key="2">
    <source>
        <dbReference type="EMBL" id="TFK49681.1"/>
    </source>
</evidence>
<evidence type="ECO:0000256" key="1">
    <source>
        <dbReference type="SAM" id="MobiDB-lite"/>
    </source>
</evidence>
<feature type="compositionally biased region" description="Polar residues" evidence="1">
    <location>
        <begin position="405"/>
        <end position="438"/>
    </location>
</feature>
<dbReference type="OrthoDB" id="2163387at2759"/>
<protein>
    <submittedName>
        <fullName evidence="2">Uncharacterized protein</fullName>
    </submittedName>
</protein>
<feature type="compositionally biased region" description="Basic and acidic residues" evidence="1">
    <location>
        <begin position="223"/>
        <end position="237"/>
    </location>
</feature>
<proteinExistence type="predicted"/>
<feature type="compositionally biased region" description="Basic and acidic residues" evidence="1">
    <location>
        <begin position="323"/>
        <end position="333"/>
    </location>
</feature>
<organism evidence="2 3">
    <name type="scientific">Heliocybe sulcata</name>
    <dbReference type="NCBI Taxonomy" id="5364"/>
    <lineage>
        <taxon>Eukaryota</taxon>
        <taxon>Fungi</taxon>
        <taxon>Dikarya</taxon>
        <taxon>Basidiomycota</taxon>
        <taxon>Agaricomycotina</taxon>
        <taxon>Agaricomycetes</taxon>
        <taxon>Gloeophyllales</taxon>
        <taxon>Gloeophyllaceae</taxon>
        <taxon>Heliocybe</taxon>
    </lineage>
</organism>
<dbReference type="AlphaFoldDB" id="A0A5C3N7B5"/>
<feature type="region of interest" description="Disordered" evidence="1">
    <location>
        <begin position="365"/>
        <end position="535"/>
    </location>
</feature>
<dbReference type="Proteomes" id="UP000305948">
    <property type="component" value="Unassembled WGS sequence"/>
</dbReference>
<sequence>MATPSSSATTPSPSLDHLQASPAPSTTTTGSTADAPDSQERDAAVNKFIARARVSKLTFELRSRLAYASYKASHQVPHLPLHDLEVKTQVASISRSIPAKRKVTTSSSLHPLTQSPGLLSRQGQMAPPPPVPRTPSSGPSGPAKTGQSLFAALLGPPASKNARTIRNPSAPPAPVPARIQQGRKPTQHASPRTRPKSHPDLKKSRHHRGRSRERHHTHKGKGKEKGKEMEMAHERGTPDSTSTIVDDPDLAAAAQTLSSFLLPRNSFSTASARSSFSAASDHSHSQFAQSSARTAEASSSSTTSAGRPLTPPESQETATPADTPKKRLAPTDKEAAEYMLILATSPSPARIRHVDRDARDRAAFNVLGGGGSRSLFGGSGSSGTLSASPSRTARKAKSLTRDDGSFSSTIPVITPADTQSTEGSSQNEEAASSGTAFTPATLLRPPPSPLPTRPSSSLSIFPTQGELQPPTPGNFNLREFVNMSPSPGTPRKPVQTKIVPSSPRPAKKLFEQESRDSGGHDASAGGPLAEGFVDS</sequence>
<feature type="compositionally biased region" description="Polar residues" evidence="1">
    <location>
        <begin position="104"/>
        <end position="123"/>
    </location>
</feature>
<evidence type="ECO:0000313" key="3">
    <source>
        <dbReference type="Proteomes" id="UP000305948"/>
    </source>
</evidence>
<reference evidence="2 3" key="1">
    <citation type="journal article" date="2019" name="Nat. Ecol. Evol.">
        <title>Megaphylogeny resolves global patterns of mushroom evolution.</title>
        <authorList>
            <person name="Varga T."/>
            <person name="Krizsan K."/>
            <person name="Foldi C."/>
            <person name="Dima B."/>
            <person name="Sanchez-Garcia M."/>
            <person name="Sanchez-Ramirez S."/>
            <person name="Szollosi G.J."/>
            <person name="Szarkandi J.G."/>
            <person name="Papp V."/>
            <person name="Albert L."/>
            <person name="Andreopoulos W."/>
            <person name="Angelini C."/>
            <person name="Antonin V."/>
            <person name="Barry K.W."/>
            <person name="Bougher N.L."/>
            <person name="Buchanan P."/>
            <person name="Buyck B."/>
            <person name="Bense V."/>
            <person name="Catcheside P."/>
            <person name="Chovatia M."/>
            <person name="Cooper J."/>
            <person name="Damon W."/>
            <person name="Desjardin D."/>
            <person name="Finy P."/>
            <person name="Geml J."/>
            <person name="Haridas S."/>
            <person name="Hughes K."/>
            <person name="Justo A."/>
            <person name="Karasinski D."/>
            <person name="Kautmanova I."/>
            <person name="Kiss B."/>
            <person name="Kocsube S."/>
            <person name="Kotiranta H."/>
            <person name="LaButti K.M."/>
            <person name="Lechner B.E."/>
            <person name="Liimatainen K."/>
            <person name="Lipzen A."/>
            <person name="Lukacs Z."/>
            <person name="Mihaltcheva S."/>
            <person name="Morgado L.N."/>
            <person name="Niskanen T."/>
            <person name="Noordeloos M.E."/>
            <person name="Ohm R.A."/>
            <person name="Ortiz-Santana B."/>
            <person name="Ovrebo C."/>
            <person name="Racz N."/>
            <person name="Riley R."/>
            <person name="Savchenko A."/>
            <person name="Shiryaev A."/>
            <person name="Soop K."/>
            <person name="Spirin V."/>
            <person name="Szebenyi C."/>
            <person name="Tomsovsky M."/>
            <person name="Tulloss R.E."/>
            <person name="Uehling J."/>
            <person name="Grigoriev I.V."/>
            <person name="Vagvolgyi C."/>
            <person name="Papp T."/>
            <person name="Martin F.M."/>
            <person name="Miettinen O."/>
            <person name="Hibbett D.S."/>
            <person name="Nagy L.G."/>
        </authorList>
    </citation>
    <scope>NUCLEOTIDE SEQUENCE [LARGE SCALE GENOMIC DNA]</scope>
    <source>
        <strain evidence="2 3">OMC1185</strain>
    </source>
</reference>
<feature type="compositionally biased region" description="Basic and acidic residues" evidence="1">
    <location>
        <begin position="508"/>
        <end position="519"/>
    </location>
</feature>
<gene>
    <name evidence="2" type="ORF">OE88DRAFT_1736676</name>
</gene>
<feature type="compositionally biased region" description="Basic residues" evidence="1">
    <location>
        <begin position="203"/>
        <end position="222"/>
    </location>
</feature>
<feature type="region of interest" description="Disordered" evidence="1">
    <location>
        <begin position="159"/>
        <end position="248"/>
    </location>
</feature>
<feature type="region of interest" description="Disordered" evidence="1">
    <location>
        <begin position="1"/>
        <end position="40"/>
    </location>
</feature>
<keyword evidence="3" id="KW-1185">Reference proteome</keyword>
<feature type="compositionally biased region" description="Low complexity" evidence="1">
    <location>
        <begin position="1"/>
        <end position="36"/>
    </location>
</feature>
<feature type="region of interest" description="Disordered" evidence="1">
    <location>
        <begin position="95"/>
        <end position="147"/>
    </location>
</feature>
<feature type="compositionally biased region" description="Gly residues" evidence="1">
    <location>
        <begin position="367"/>
        <end position="381"/>
    </location>
</feature>
<name>A0A5C3N7B5_9AGAM</name>
<feature type="region of interest" description="Disordered" evidence="1">
    <location>
        <begin position="268"/>
        <end position="333"/>
    </location>
</feature>
<dbReference type="EMBL" id="ML213515">
    <property type="protein sequence ID" value="TFK49681.1"/>
    <property type="molecule type" value="Genomic_DNA"/>
</dbReference>
<accession>A0A5C3N7B5</accession>